<organism evidence="1 2">
    <name type="scientific">Streptomyces alkaliterrae</name>
    <dbReference type="NCBI Taxonomy" id="2213162"/>
    <lineage>
        <taxon>Bacteria</taxon>
        <taxon>Bacillati</taxon>
        <taxon>Actinomycetota</taxon>
        <taxon>Actinomycetes</taxon>
        <taxon>Kitasatosporales</taxon>
        <taxon>Streptomycetaceae</taxon>
        <taxon>Streptomyces</taxon>
    </lineage>
</organism>
<dbReference type="Proteomes" id="UP000320857">
    <property type="component" value="Unassembled WGS sequence"/>
</dbReference>
<sequence>MPLPAGIEATDRSPARLAGEVRFTPEVFFQYEKRRGLSVLPERAAVGLGGSYGYDWQVHGKVSRAVDSGEITRPLAAVTGRHTFWVGPVPVVVNTEVVFVYRFTADGRIVLDADQRTTGSFDIGARYDRAQGWQPVRHAEQRTEGDQPRVEGSATAQAVIGARAKVSLYDAAGVGGDLSVQLRGRASAASDGEPAWELTAGYDLKTELMLQLRIFGISVVDLRTTPFTLRDERRLFGQGTPTA</sequence>
<name>A0A5P0YSY5_9ACTN</name>
<comment type="caution">
    <text evidence="1">The sequence shown here is derived from an EMBL/GenBank/DDBJ whole genome shotgun (WGS) entry which is preliminary data.</text>
</comment>
<reference evidence="1 2" key="1">
    <citation type="submission" date="2019-10" db="EMBL/GenBank/DDBJ databases">
        <title>Streptomyces sp. nov., a novel actinobacterium isolated from alkaline environment.</title>
        <authorList>
            <person name="Golinska P."/>
        </authorList>
    </citation>
    <scope>NUCLEOTIDE SEQUENCE [LARGE SCALE GENOMIC DNA]</scope>
    <source>
        <strain evidence="1 2">OF1</strain>
    </source>
</reference>
<evidence type="ECO:0000313" key="1">
    <source>
        <dbReference type="EMBL" id="MQS03433.1"/>
    </source>
</evidence>
<protein>
    <submittedName>
        <fullName evidence="1">Uncharacterized protein</fullName>
    </submittedName>
</protein>
<evidence type="ECO:0000313" key="2">
    <source>
        <dbReference type="Proteomes" id="UP000320857"/>
    </source>
</evidence>
<gene>
    <name evidence="1" type="ORF">FNX44_016450</name>
</gene>
<dbReference type="EMBL" id="VJYK02000168">
    <property type="protein sequence ID" value="MQS03433.1"/>
    <property type="molecule type" value="Genomic_DNA"/>
</dbReference>
<accession>A0A5P0YSY5</accession>
<dbReference type="AlphaFoldDB" id="A0A5P0YSY5"/>
<keyword evidence="2" id="KW-1185">Reference proteome</keyword>
<proteinExistence type="predicted"/>